<feature type="region of interest" description="Disordered" evidence="9">
    <location>
        <begin position="331"/>
        <end position="376"/>
    </location>
</feature>
<evidence type="ECO:0000256" key="1">
    <source>
        <dbReference type="ARBA" id="ARBA00004323"/>
    </source>
</evidence>
<evidence type="ECO:0000256" key="6">
    <source>
        <dbReference type="ARBA" id="ARBA00022989"/>
    </source>
</evidence>
<keyword evidence="8" id="KW-0472">Membrane</keyword>
<dbReference type="Pfam" id="PF16317">
    <property type="entry name" value="Glyco_hydro_99"/>
    <property type="match status" value="1"/>
</dbReference>
<proteinExistence type="inferred from homology"/>
<keyword evidence="6" id="KW-1133">Transmembrane helix</keyword>
<sequence>MWAHWDHEVLPHWDPATAQKYPRDIRFEPPDCIHSPYYPLRGPYSSSSSELITQHLEDMAAHGIGVLVASWWGPRWRDGSHDTQLVNTDVRVEQVIRLIEATNSPVRVAFHLEPYEGRTKESVREDLEYLGGKYRDSPALLRYNGRPVYYVYDSYRLPASEWSQLLKPRDSSLSVRGTVADGFFLGLWLNQNDGEENLLPSGFEGFYTYFASDQVSYGSNPANWPRMLTWAQQHGLLFVPSIGPGYNDGKIRPWNRGATRPRDDGERYRRLWDIIRGLGLHFVSITSYNEWGEGTQIEPAVPRTAVRDCEYLDYEPNGPFLYMQITKEGSERLPPLKTSGGHAGGGGGGAGQEGKGGGGGGDGRPECKLDLGRCGR</sequence>
<keyword evidence="5" id="KW-0735">Signal-anchor</keyword>
<evidence type="ECO:0000256" key="3">
    <source>
        <dbReference type="ARBA" id="ARBA00022692"/>
    </source>
</evidence>
<dbReference type="Gene3D" id="3.20.20.80">
    <property type="entry name" value="Glycosidases"/>
    <property type="match status" value="1"/>
</dbReference>
<evidence type="ECO:0000256" key="7">
    <source>
        <dbReference type="ARBA" id="ARBA00023034"/>
    </source>
</evidence>
<name>A0A150H522_GONPE</name>
<evidence type="ECO:0000256" key="5">
    <source>
        <dbReference type="ARBA" id="ARBA00022968"/>
    </source>
</evidence>
<evidence type="ECO:0000313" key="11">
    <source>
        <dbReference type="Proteomes" id="UP000075714"/>
    </source>
</evidence>
<dbReference type="PANTHER" id="PTHR13572:SF4">
    <property type="entry name" value="RE57134P"/>
    <property type="match status" value="1"/>
</dbReference>
<dbReference type="Proteomes" id="UP000075714">
    <property type="component" value="Unassembled WGS sequence"/>
</dbReference>
<evidence type="ECO:0000256" key="8">
    <source>
        <dbReference type="ARBA" id="ARBA00023136"/>
    </source>
</evidence>
<evidence type="ECO:0008006" key="12">
    <source>
        <dbReference type="Google" id="ProtNLM"/>
    </source>
</evidence>
<dbReference type="CDD" id="cd11574">
    <property type="entry name" value="GH99"/>
    <property type="match status" value="1"/>
</dbReference>
<dbReference type="EMBL" id="LSYV01000002">
    <property type="protein sequence ID" value="KXZ56938.1"/>
    <property type="molecule type" value="Genomic_DNA"/>
</dbReference>
<accession>A0A150H522</accession>
<protein>
    <recommendedName>
        <fullName evidence="12">Glycoprotein endo-alpha-1,2-mannosidase-like protein</fullName>
    </recommendedName>
</protein>
<dbReference type="GO" id="GO:0004559">
    <property type="term" value="F:alpha-mannosidase activity"/>
    <property type="evidence" value="ECO:0007669"/>
    <property type="project" value="TreeGrafter"/>
</dbReference>
<comment type="similarity">
    <text evidence="2">Belongs to the glycosyl hydrolase 99 family.</text>
</comment>
<evidence type="ECO:0000256" key="4">
    <source>
        <dbReference type="ARBA" id="ARBA00022801"/>
    </source>
</evidence>
<keyword evidence="3" id="KW-0812">Transmembrane</keyword>
<dbReference type="OrthoDB" id="406152at2759"/>
<feature type="compositionally biased region" description="Basic and acidic residues" evidence="9">
    <location>
        <begin position="363"/>
        <end position="376"/>
    </location>
</feature>
<keyword evidence="4" id="KW-0378">Hydrolase</keyword>
<comment type="caution">
    <text evidence="10">The sequence shown here is derived from an EMBL/GenBank/DDBJ whole genome shotgun (WGS) entry which is preliminary data.</text>
</comment>
<evidence type="ECO:0000256" key="2">
    <source>
        <dbReference type="ARBA" id="ARBA00009559"/>
    </source>
</evidence>
<evidence type="ECO:0000256" key="9">
    <source>
        <dbReference type="SAM" id="MobiDB-lite"/>
    </source>
</evidence>
<keyword evidence="7" id="KW-0333">Golgi apparatus</keyword>
<dbReference type="PANTHER" id="PTHR13572">
    <property type="entry name" value="ENDO-ALPHA-1,2-MANNOSIDASE"/>
    <property type="match status" value="1"/>
</dbReference>
<dbReference type="InterPro" id="IPR026071">
    <property type="entry name" value="Glyco_Hydrolase_99"/>
</dbReference>
<comment type="subcellular location">
    <subcellularLocation>
        <location evidence="1">Golgi apparatus membrane</location>
        <topology evidence="1">Single-pass type II membrane protein</topology>
    </subcellularLocation>
</comment>
<organism evidence="10 11">
    <name type="scientific">Gonium pectorale</name>
    <name type="common">Green alga</name>
    <dbReference type="NCBI Taxonomy" id="33097"/>
    <lineage>
        <taxon>Eukaryota</taxon>
        <taxon>Viridiplantae</taxon>
        <taxon>Chlorophyta</taxon>
        <taxon>core chlorophytes</taxon>
        <taxon>Chlorophyceae</taxon>
        <taxon>CS clade</taxon>
        <taxon>Chlamydomonadales</taxon>
        <taxon>Volvocaceae</taxon>
        <taxon>Gonium</taxon>
    </lineage>
</organism>
<dbReference type="STRING" id="33097.A0A150H522"/>
<dbReference type="AlphaFoldDB" id="A0A150H522"/>
<gene>
    <name evidence="10" type="ORF">GPECTOR_1g846</name>
</gene>
<keyword evidence="11" id="KW-1185">Reference proteome</keyword>
<feature type="compositionally biased region" description="Gly residues" evidence="9">
    <location>
        <begin position="341"/>
        <end position="362"/>
    </location>
</feature>
<reference evidence="11" key="1">
    <citation type="journal article" date="2016" name="Nat. Commun.">
        <title>The Gonium pectorale genome demonstrates co-option of cell cycle regulation during the evolution of multicellularity.</title>
        <authorList>
            <person name="Hanschen E.R."/>
            <person name="Marriage T.N."/>
            <person name="Ferris P.J."/>
            <person name="Hamaji T."/>
            <person name="Toyoda A."/>
            <person name="Fujiyama A."/>
            <person name="Neme R."/>
            <person name="Noguchi H."/>
            <person name="Minakuchi Y."/>
            <person name="Suzuki M."/>
            <person name="Kawai-Toyooka H."/>
            <person name="Smith D.R."/>
            <person name="Sparks H."/>
            <person name="Anderson J."/>
            <person name="Bakaric R."/>
            <person name="Luria V."/>
            <person name="Karger A."/>
            <person name="Kirschner M.W."/>
            <person name="Durand P.M."/>
            <person name="Michod R.E."/>
            <person name="Nozaki H."/>
            <person name="Olson B.J."/>
        </authorList>
    </citation>
    <scope>NUCLEOTIDE SEQUENCE [LARGE SCALE GENOMIC DNA]</scope>
    <source>
        <strain evidence="11">NIES-2863</strain>
    </source>
</reference>
<evidence type="ECO:0000313" key="10">
    <source>
        <dbReference type="EMBL" id="KXZ56938.1"/>
    </source>
</evidence>
<dbReference type="GO" id="GO:0000139">
    <property type="term" value="C:Golgi membrane"/>
    <property type="evidence" value="ECO:0007669"/>
    <property type="project" value="UniProtKB-SubCell"/>
</dbReference>